<dbReference type="InterPro" id="IPR036909">
    <property type="entry name" value="Cyt_c-like_dom_sf"/>
</dbReference>
<dbReference type="EMBL" id="AE006470">
    <property type="protein sequence ID" value="AAM72250.1"/>
    <property type="molecule type" value="Genomic_DNA"/>
</dbReference>
<reference evidence="6 7" key="1">
    <citation type="journal article" date="2002" name="Proc. Natl. Acad. Sci. U.S.A.">
        <title>The complete genome sequence of Chlorobium tepidum TLS, a photosynthetic, anaerobic, green-sulfur bacterium.</title>
        <authorList>
            <person name="Eisen J.A."/>
            <person name="Nelson K.E."/>
            <person name="Paulsen I.T."/>
            <person name="Heidelberg J.F."/>
            <person name="Wu M."/>
            <person name="Dodson R.J."/>
            <person name="Deboy R."/>
            <person name="Gwinn M.L."/>
            <person name="Nelson W.C."/>
            <person name="Haft D.H."/>
            <person name="Hickey E.K."/>
            <person name="Peterson J.D."/>
            <person name="Durkin A.S."/>
            <person name="Kolonay J.L."/>
            <person name="Yang F."/>
            <person name="Holt I."/>
            <person name="Umayam L.A."/>
            <person name="Mason T."/>
            <person name="Brenner M."/>
            <person name="Shea T.P."/>
            <person name="Parksey D."/>
            <person name="Nierman W.C."/>
            <person name="Feldblyum T.V."/>
            <person name="Hansen C.L."/>
            <person name="Craven M.B."/>
            <person name="Radune D."/>
            <person name="Vamathevan J."/>
            <person name="Khouri H."/>
            <person name="White O."/>
            <person name="Gruber T.M."/>
            <person name="Ketchum K.A."/>
            <person name="Venter J.C."/>
            <person name="Tettelin H."/>
            <person name="Bryant D.A."/>
            <person name="Fraser C.M."/>
        </authorList>
    </citation>
    <scope>NUCLEOTIDE SEQUENCE [LARGE SCALE GENOMIC DNA]</scope>
    <source>
        <strain evidence="7">ATCC 49652 / DSM 12025 / NBRC 103806 / TLS</strain>
    </source>
</reference>
<evidence type="ECO:0000256" key="1">
    <source>
        <dbReference type="ARBA" id="ARBA00022617"/>
    </source>
</evidence>
<dbReference type="eggNOG" id="COG2010">
    <property type="taxonomic scope" value="Bacteria"/>
</dbReference>
<dbReference type="InterPro" id="IPR030999">
    <property type="entry name" value="Thiosulf_SoxX"/>
</dbReference>
<dbReference type="Proteomes" id="UP000001007">
    <property type="component" value="Chromosome"/>
</dbReference>
<dbReference type="SUPFAM" id="SSF46626">
    <property type="entry name" value="Cytochrome c"/>
    <property type="match status" value="1"/>
</dbReference>
<dbReference type="PROSITE" id="PS51007">
    <property type="entry name" value="CYTC"/>
    <property type="match status" value="1"/>
</dbReference>
<name>Q8KDN0_CHLTE</name>
<accession>Q8KDN0</accession>
<sequence>MARGFAAGDHGFSLKQVFNSLNKRGHMKSSGIIAAAAVLLLPSLGKAAAPAAVDSSVEKGKALALDTNKGNCIACHMMGDGEFPGNYGPPLSQMKERYPDRAVLRKQVWDASAINPKSIMPPFGKNGILNDSEIDNIVDYLYTL</sequence>
<keyword evidence="1 4" id="KW-0349">Heme</keyword>
<evidence type="ECO:0000256" key="2">
    <source>
        <dbReference type="ARBA" id="ARBA00022723"/>
    </source>
</evidence>
<dbReference type="GO" id="GO:0020037">
    <property type="term" value="F:heme binding"/>
    <property type="evidence" value="ECO:0007669"/>
    <property type="project" value="InterPro"/>
</dbReference>
<proteinExistence type="predicted"/>
<dbReference type="OrthoDB" id="9793634at2"/>
<evidence type="ECO:0000259" key="5">
    <source>
        <dbReference type="PROSITE" id="PS51007"/>
    </source>
</evidence>
<dbReference type="GO" id="GO:0009055">
    <property type="term" value="F:electron transfer activity"/>
    <property type="evidence" value="ECO:0007669"/>
    <property type="project" value="InterPro"/>
</dbReference>
<dbReference type="InterPro" id="IPR009056">
    <property type="entry name" value="Cyt_c-like_dom"/>
</dbReference>
<dbReference type="HOGENOM" id="CLU_114042_1_0_10"/>
<keyword evidence="7" id="KW-1185">Reference proteome</keyword>
<dbReference type="Pfam" id="PF00034">
    <property type="entry name" value="Cytochrom_C"/>
    <property type="match status" value="1"/>
</dbReference>
<dbReference type="NCBIfam" id="TIGR04485">
    <property type="entry name" value="thiosulf_SoxX"/>
    <property type="match status" value="1"/>
</dbReference>
<dbReference type="PATRIC" id="fig|194439.7.peg.924"/>
<feature type="domain" description="Cytochrome c" evidence="5">
    <location>
        <begin position="55"/>
        <end position="144"/>
    </location>
</feature>
<evidence type="ECO:0000313" key="6">
    <source>
        <dbReference type="EMBL" id="AAM72250.1"/>
    </source>
</evidence>
<dbReference type="AlphaFoldDB" id="Q8KDN0"/>
<evidence type="ECO:0000256" key="4">
    <source>
        <dbReference type="PROSITE-ProRule" id="PRU00433"/>
    </source>
</evidence>
<dbReference type="EnsemblBacteria" id="AAM72250">
    <property type="protein sequence ID" value="AAM72250"/>
    <property type="gene ID" value="CT1016"/>
</dbReference>
<keyword evidence="2 4" id="KW-0479">Metal-binding</keyword>
<keyword evidence="3 4" id="KW-0408">Iron</keyword>
<organism evidence="6 7">
    <name type="scientific">Chlorobaculum tepidum (strain ATCC 49652 / DSM 12025 / NBRC 103806 / TLS)</name>
    <name type="common">Chlorobium tepidum</name>
    <dbReference type="NCBI Taxonomy" id="194439"/>
    <lineage>
        <taxon>Bacteria</taxon>
        <taxon>Pseudomonadati</taxon>
        <taxon>Chlorobiota</taxon>
        <taxon>Chlorobiia</taxon>
        <taxon>Chlorobiales</taxon>
        <taxon>Chlorobiaceae</taxon>
        <taxon>Chlorobaculum</taxon>
    </lineage>
</organism>
<dbReference type="KEGG" id="cte:CT1016"/>
<dbReference type="Gene3D" id="1.10.760.10">
    <property type="entry name" value="Cytochrome c-like domain"/>
    <property type="match status" value="1"/>
</dbReference>
<protein>
    <submittedName>
        <fullName evidence="6">Sulfur oxidation protein SoxX</fullName>
    </submittedName>
</protein>
<evidence type="ECO:0000313" key="7">
    <source>
        <dbReference type="Proteomes" id="UP000001007"/>
    </source>
</evidence>
<dbReference type="GO" id="GO:0046872">
    <property type="term" value="F:metal ion binding"/>
    <property type="evidence" value="ECO:0007669"/>
    <property type="project" value="UniProtKB-KW"/>
</dbReference>
<gene>
    <name evidence="6" type="primary">soxX</name>
    <name evidence="6" type="ordered locus">CT1016</name>
</gene>
<dbReference type="STRING" id="194439.CT1016"/>
<evidence type="ECO:0000256" key="3">
    <source>
        <dbReference type="ARBA" id="ARBA00023004"/>
    </source>
</evidence>